<gene>
    <name evidence="2" type="ORF">SAMN04487818_107226</name>
</gene>
<reference evidence="3" key="1">
    <citation type="submission" date="2016-10" db="EMBL/GenBank/DDBJ databases">
        <authorList>
            <person name="Varghese N."/>
            <person name="Submissions S."/>
        </authorList>
    </citation>
    <scope>NUCLEOTIDE SEQUENCE [LARGE SCALE GENOMIC DNA]</scope>
    <source>
        <strain evidence="3">DSM 44260</strain>
    </source>
</reference>
<evidence type="ECO:0000313" key="2">
    <source>
        <dbReference type="EMBL" id="SES08571.1"/>
    </source>
</evidence>
<protein>
    <recommendedName>
        <fullName evidence="4">DUF3027 domain-containing protein</fullName>
    </recommendedName>
</protein>
<feature type="region of interest" description="Disordered" evidence="1">
    <location>
        <begin position="243"/>
        <end position="301"/>
    </location>
</feature>
<evidence type="ECO:0000256" key="1">
    <source>
        <dbReference type="SAM" id="MobiDB-lite"/>
    </source>
</evidence>
<organism evidence="2 3">
    <name type="scientific">Actinokineospora terrae</name>
    <dbReference type="NCBI Taxonomy" id="155974"/>
    <lineage>
        <taxon>Bacteria</taxon>
        <taxon>Bacillati</taxon>
        <taxon>Actinomycetota</taxon>
        <taxon>Actinomycetes</taxon>
        <taxon>Pseudonocardiales</taxon>
        <taxon>Pseudonocardiaceae</taxon>
        <taxon>Actinokineospora</taxon>
    </lineage>
</organism>
<dbReference type="AlphaFoldDB" id="A0A1H9UH31"/>
<evidence type="ECO:0000313" key="3">
    <source>
        <dbReference type="Proteomes" id="UP000199051"/>
    </source>
</evidence>
<name>A0A1H9UH31_9PSEU</name>
<sequence length="301" mass="31079">MTDPALLAAVEFARAAAREHAGTEVGPHVEVRAEDSVSATHLFDADKPGYRGWRWAVTVAIAEAGDDVTVSEVVLLPGPDALVAPPWIPWQDRVRAGDLGVGDLLPTDPDDPRLAPAYLASDDPEVEQLAMEVGLGRVRVLSRLGRLDAADRWKVGEFGPGSDMARGAPAACGTCGFYLPVAGSLGAAFGVCGNEISPADGRAVHAGYGCGAHSEADVEQISPVLVAELIYDDARLDVEPHAEAAADTADEAEAGTVDEAGTADEQAGEPSEESVDQAVAAVAQGELADEPSGQPESNQQG</sequence>
<evidence type="ECO:0008006" key="4">
    <source>
        <dbReference type="Google" id="ProtNLM"/>
    </source>
</evidence>
<dbReference type="EMBL" id="FOGI01000007">
    <property type="protein sequence ID" value="SES08571.1"/>
    <property type="molecule type" value="Genomic_DNA"/>
</dbReference>
<feature type="compositionally biased region" description="Acidic residues" evidence="1">
    <location>
        <begin position="266"/>
        <end position="275"/>
    </location>
</feature>
<dbReference type="InterPro" id="IPR021391">
    <property type="entry name" value="DUF3027"/>
</dbReference>
<dbReference type="Pfam" id="PF11228">
    <property type="entry name" value="DUF3027"/>
    <property type="match status" value="1"/>
</dbReference>
<accession>A0A1H9UH31</accession>
<dbReference type="STRING" id="155974.SAMN04487818_107226"/>
<dbReference type="Proteomes" id="UP000199051">
    <property type="component" value="Unassembled WGS sequence"/>
</dbReference>
<keyword evidence="3" id="KW-1185">Reference proteome</keyword>
<proteinExistence type="predicted"/>